<feature type="chain" id="PRO_5046046965" evidence="1">
    <location>
        <begin position="19"/>
        <end position="261"/>
    </location>
</feature>
<evidence type="ECO:0000313" key="3">
    <source>
        <dbReference type="Proteomes" id="UP001596978"/>
    </source>
</evidence>
<accession>A0ABW3D3S5</accession>
<reference evidence="3" key="1">
    <citation type="journal article" date="2019" name="Int. J. Syst. Evol. Microbiol.">
        <title>The Global Catalogue of Microorganisms (GCM) 10K type strain sequencing project: providing services to taxonomists for standard genome sequencing and annotation.</title>
        <authorList>
            <consortium name="The Broad Institute Genomics Platform"/>
            <consortium name="The Broad Institute Genome Sequencing Center for Infectious Disease"/>
            <person name="Wu L."/>
            <person name="Ma J."/>
        </authorList>
    </citation>
    <scope>NUCLEOTIDE SEQUENCE [LARGE SCALE GENOMIC DNA]</scope>
    <source>
        <strain evidence="3">CCUG 62952</strain>
    </source>
</reference>
<keyword evidence="1" id="KW-0732">Signal</keyword>
<dbReference type="NCBIfam" id="NF047659">
    <property type="entry name" value="THC0290_0291_fam"/>
    <property type="match status" value="1"/>
</dbReference>
<protein>
    <submittedName>
        <fullName evidence="2">Glutamate dehydrogenase</fullName>
    </submittedName>
</protein>
<gene>
    <name evidence="2" type="ORF">ACFQ1M_14630</name>
</gene>
<comment type="caution">
    <text evidence="2">The sequence shown here is derived from an EMBL/GenBank/DDBJ whole genome shotgun (WGS) entry which is preliminary data.</text>
</comment>
<dbReference type="Proteomes" id="UP001596978">
    <property type="component" value="Unassembled WGS sequence"/>
</dbReference>
<evidence type="ECO:0000256" key="1">
    <source>
        <dbReference type="SAM" id="SignalP"/>
    </source>
</evidence>
<keyword evidence="3" id="KW-1185">Reference proteome</keyword>
<sequence>MTKALLSCMLMVSFYASAQLGFSHELGVIAGPVPFQSDYGLRYDFETNKGNLGFGGGIVHYLNFSYQSDCDCYTTYTFFNDHFKIRNELSYMTIDLNHFGELAEKNSPGGEFLRSVSGRTKLLNIGAQLEFFPLSIRDFENGGFAISPFGSIGVMYTNYTPEANGYEEARAILAAADPDNNLLAKYGPDAINVESGGVFSLTGSVGARYKFSAISDVLLEARWQYFLSNDIDGLNPNPDLYPENRANDWLFFLTIGYIFYL</sequence>
<dbReference type="EMBL" id="JBHTJH010000017">
    <property type="protein sequence ID" value="MFD0863448.1"/>
    <property type="molecule type" value="Genomic_DNA"/>
</dbReference>
<dbReference type="RefSeq" id="WP_386409499.1">
    <property type="nucleotide sequence ID" value="NZ_JBHTJH010000017.1"/>
</dbReference>
<proteinExistence type="predicted"/>
<feature type="signal peptide" evidence="1">
    <location>
        <begin position="1"/>
        <end position="18"/>
    </location>
</feature>
<name>A0ABW3D3S5_9FLAO</name>
<organism evidence="2 3">
    <name type="scientific">Sungkyunkwania multivorans</name>
    <dbReference type="NCBI Taxonomy" id="1173618"/>
    <lineage>
        <taxon>Bacteria</taxon>
        <taxon>Pseudomonadati</taxon>
        <taxon>Bacteroidota</taxon>
        <taxon>Flavobacteriia</taxon>
        <taxon>Flavobacteriales</taxon>
        <taxon>Flavobacteriaceae</taxon>
        <taxon>Sungkyunkwania</taxon>
    </lineage>
</organism>
<evidence type="ECO:0000313" key="2">
    <source>
        <dbReference type="EMBL" id="MFD0863448.1"/>
    </source>
</evidence>
<dbReference type="Gene3D" id="2.40.160.20">
    <property type="match status" value="1"/>
</dbReference>